<dbReference type="AlphaFoldDB" id="G5DWA4"/>
<feature type="non-terminal residue" evidence="1">
    <location>
        <position position="1"/>
    </location>
</feature>
<accession>G5DWA4</accession>
<feature type="non-terminal residue" evidence="1">
    <location>
        <position position="103"/>
    </location>
</feature>
<protein>
    <submittedName>
        <fullName evidence="1">Uncharacterized protein</fullName>
    </submittedName>
</protein>
<dbReference type="EMBL" id="JO495338">
    <property type="protein sequence ID" value="AEL98801.1"/>
    <property type="molecule type" value="mRNA"/>
</dbReference>
<sequence>VKAMEIDPSKRRGLMLSIECINMLNEGLLIHHSAGGCPKIKWNRYLSFLKSRTFAELTRPKSPGKIRWLDRNGREMETVSDSEKPFPKIHTVFSAECTPYFDW</sequence>
<organism evidence="1">
    <name type="scientific">Silene latifolia</name>
    <name type="common">White campion</name>
    <name type="synonym">Bladder campion</name>
    <dbReference type="NCBI Taxonomy" id="37657"/>
    <lineage>
        <taxon>Eukaryota</taxon>
        <taxon>Viridiplantae</taxon>
        <taxon>Streptophyta</taxon>
        <taxon>Embryophyta</taxon>
        <taxon>Tracheophyta</taxon>
        <taxon>Spermatophyta</taxon>
        <taxon>Magnoliopsida</taxon>
        <taxon>eudicotyledons</taxon>
        <taxon>Gunneridae</taxon>
        <taxon>Pentapetalae</taxon>
        <taxon>Caryophyllales</taxon>
        <taxon>Caryophyllaceae</taxon>
        <taxon>Sileneae</taxon>
        <taxon>Silene</taxon>
        <taxon>Silene subgen. Behenantha</taxon>
        <taxon>Silene sect. Melandrium</taxon>
    </lineage>
</organism>
<reference evidence="1" key="1">
    <citation type="journal article" date="2011" name="Curr. Biol.">
        <title>Preservation of the y transcriptome in a 10-million-year-old plant sex chromosome system.</title>
        <authorList>
            <person name="Bergero R."/>
            <person name="Charlesworth D."/>
        </authorList>
    </citation>
    <scope>NUCLEOTIDE SEQUENCE</scope>
    <source>
        <tissue evidence="1">Male and female bud flowers</tissue>
    </source>
</reference>
<evidence type="ECO:0000313" key="1">
    <source>
        <dbReference type="EMBL" id="AEL98801.1"/>
    </source>
</evidence>
<name>G5DWA4_SILLA</name>
<proteinExistence type="evidence at transcript level"/>